<dbReference type="PANTHER" id="PTHR12526">
    <property type="entry name" value="GLYCOSYLTRANSFERASE"/>
    <property type="match status" value="1"/>
</dbReference>
<reference evidence="2 3" key="1">
    <citation type="journal article" date="2020" name="J. Appl. Phycol.">
        <title>Morphological changes and genome evolution in Raphidiopsis raciborskii CS-506 after 23 years in culture.</title>
        <authorList>
            <person name="Willis A."/>
            <person name="Bent S.J."/>
            <person name="Jameson I.D."/>
        </authorList>
    </citation>
    <scope>NUCLEOTIDE SEQUENCE [LARGE SCALE GENOMIC DNA]</scope>
    <source>
        <strain evidence="2 3">CS-506_A</strain>
    </source>
</reference>
<organism evidence="2 3">
    <name type="scientific">Cylindrospermopsis raciborskii CS-506_A</name>
    <dbReference type="NCBI Taxonomy" id="2585140"/>
    <lineage>
        <taxon>Bacteria</taxon>
        <taxon>Bacillati</taxon>
        <taxon>Cyanobacteriota</taxon>
        <taxon>Cyanophyceae</taxon>
        <taxon>Nostocales</taxon>
        <taxon>Aphanizomenonaceae</taxon>
        <taxon>Cylindrospermopsis</taxon>
    </lineage>
</organism>
<dbReference type="Gene3D" id="3.40.50.2000">
    <property type="entry name" value="Glycogen Phosphorylase B"/>
    <property type="match status" value="1"/>
</dbReference>
<dbReference type="PANTHER" id="PTHR12526:SF638">
    <property type="entry name" value="SPORE COAT PROTEIN SA"/>
    <property type="match status" value="1"/>
</dbReference>
<dbReference type="GO" id="GO:0016757">
    <property type="term" value="F:glycosyltransferase activity"/>
    <property type="evidence" value="ECO:0007669"/>
    <property type="project" value="InterPro"/>
</dbReference>
<keyword evidence="2" id="KW-0808">Transferase</keyword>
<accession>A0A838WNL5</accession>
<feature type="non-terminal residue" evidence="2">
    <location>
        <position position="1"/>
    </location>
</feature>
<dbReference type="SUPFAM" id="SSF53756">
    <property type="entry name" value="UDP-Glycosyltransferase/glycogen phosphorylase"/>
    <property type="match status" value="1"/>
</dbReference>
<dbReference type="InterPro" id="IPR001296">
    <property type="entry name" value="Glyco_trans_1"/>
</dbReference>
<feature type="domain" description="Glycosyl transferase family 1" evidence="1">
    <location>
        <begin position="94"/>
        <end position="250"/>
    </location>
</feature>
<dbReference type="AlphaFoldDB" id="A0A838WNL5"/>
<protein>
    <submittedName>
        <fullName evidence="2">Glycosyltransferase</fullName>
    </submittedName>
</protein>
<gene>
    <name evidence="2" type="ORF">FHK98_18045</name>
</gene>
<proteinExistence type="predicted"/>
<comment type="caution">
    <text evidence="2">The sequence shown here is derived from an EMBL/GenBank/DDBJ whole genome shotgun (WGS) entry which is preliminary data.</text>
</comment>
<evidence type="ECO:0000313" key="2">
    <source>
        <dbReference type="EMBL" id="MBA4467156.1"/>
    </source>
</evidence>
<dbReference type="Pfam" id="PF00534">
    <property type="entry name" value="Glycos_transf_1"/>
    <property type="match status" value="1"/>
</dbReference>
<evidence type="ECO:0000313" key="3">
    <source>
        <dbReference type="Proteomes" id="UP000538075"/>
    </source>
</evidence>
<evidence type="ECO:0000259" key="1">
    <source>
        <dbReference type="Pfam" id="PF00534"/>
    </source>
</evidence>
<dbReference type="Proteomes" id="UP000538075">
    <property type="component" value="Unassembled WGS sequence"/>
</dbReference>
<name>A0A838WNL5_9CYAN</name>
<sequence>PWAAPLVARVPLAVSGGVENINSRLATVVATSTLVARHQQRLQAMAQVSDRIIAVCQWLYDALLINGIPEEKLVLCRQGVSFDGKKTIADTRDTFNDDQPLRIGFLGRWDKVKGIHILVAAVRRLPPDVKVKLIIHALDQGEVAYQQQVLATAGGDTRIQFEEPVPHHLVSQTIRGFDLLAVPSQWLETGPLVVLEAQAVGVPVIGSDLGGIGELVTHQQDGWLVPHDDVGAWGEAITCLARDRGLLARLSGGIGAVRTMADVGREMKCVYQSLLVS</sequence>
<dbReference type="EMBL" id="VDFG01001180">
    <property type="protein sequence ID" value="MBA4467156.1"/>
    <property type="molecule type" value="Genomic_DNA"/>
</dbReference>